<comment type="caution">
    <text evidence="1">The sequence shown here is derived from an EMBL/GenBank/DDBJ whole genome shotgun (WGS) entry which is preliminary data.</text>
</comment>
<proteinExistence type="predicted"/>
<organism evidence="1">
    <name type="scientific">marine sediment metagenome</name>
    <dbReference type="NCBI Taxonomy" id="412755"/>
    <lineage>
        <taxon>unclassified sequences</taxon>
        <taxon>metagenomes</taxon>
        <taxon>ecological metagenomes</taxon>
    </lineage>
</organism>
<dbReference type="AlphaFoldDB" id="A0A0F9CQB9"/>
<sequence length="108" mass="11973">MGEESTSGSPVMQEIPIFLSERINVYSDAIEALNNYKELAGISFVALGTSQAFLPQTPTVSSSALSKLSKIPRFTKLVNMLEKAGEQLKGYIHTRYSSNFDHLHRYSS</sequence>
<gene>
    <name evidence="1" type="ORF">LCGC14_2373350</name>
</gene>
<protein>
    <submittedName>
        <fullName evidence="1">Uncharacterized protein</fullName>
    </submittedName>
</protein>
<accession>A0A0F9CQB9</accession>
<dbReference type="EMBL" id="LAZR01035032">
    <property type="protein sequence ID" value="KKL28617.1"/>
    <property type="molecule type" value="Genomic_DNA"/>
</dbReference>
<reference evidence="1" key="1">
    <citation type="journal article" date="2015" name="Nature">
        <title>Complex archaea that bridge the gap between prokaryotes and eukaryotes.</title>
        <authorList>
            <person name="Spang A."/>
            <person name="Saw J.H."/>
            <person name="Jorgensen S.L."/>
            <person name="Zaremba-Niedzwiedzka K."/>
            <person name="Martijn J."/>
            <person name="Lind A.E."/>
            <person name="van Eijk R."/>
            <person name="Schleper C."/>
            <person name="Guy L."/>
            <person name="Ettema T.J."/>
        </authorList>
    </citation>
    <scope>NUCLEOTIDE SEQUENCE</scope>
</reference>
<name>A0A0F9CQB9_9ZZZZ</name>
<evidence type="ECO:0000313" key="1">
    <source>
        <dbReference type="EMBL" id="KKL28617.1"/>
    </source>
</evidence>